<dbReference type="InParanoid" id="D1YXS0"/>
<dbReference type="AlphaFoldDB" id="D1YXS0"/>
<dbReference type="STRING" id="304371.MCP_1170"/>
<dbReference type="Proteomes" id="UP000001882">
    <property type="component" value="Chromosome"/>
</dbReference>
<dbReference type="EMBL" id="AP011532">
    <property type="protein sequence ID" value="BAI61242.1"/>
    <property type="molecule type" value="Genomic_DNA"/>
</dbReference>
<gene>
    <name evidence="1" type="ordered locus">MCP_1170</name>
</gene>
<evidence type="ECO:0000313" key="1">
    <source>
        <dbReference type="EMBL" id="BAI61242.1"/>
    </source>
</evidence>
<evidence type="ECO:0000313" key="2">
    <source>
        <dbReference type="Proteomes" id="UP000001882"/>
    </source>
</evidence>
<accession>D1YXS0</accession>
<keyword evidence="2" id="KW-1185">Reference proteome</keyword>
<name>D1YXS0_METPS</name>
<organism evidence="1 2">
    <name type="scientific">Methanocella paludicola (strain DSM 17711 / JCM 13418 / NBRC 101707 / SANAE)</name>
    <dbReference type="NCBI Taxonomy" id="304371"/>
    <lineage>
        <taxon>Archaea</taxon>
        <taxon>Methanobacteriati</taxon>
        <taxon>Methanobacteriota</taxon>
        <taxon>Stenosarchaea group</taxon>
        <taxon>Methanomicrobia</taxon>
        <taxon>Methanocellales</taxon>
        <taxon>Methanocellaceae</taxon>
        <taxon>Methanocella</taxon>
    </lineage>
</organism>
<sequence length="154" mass="17121">MIVGFAINKVESARHVPLEELSKYRNINVNYDINLRNLSAVKVPMAPEKVLRIEYGVTINYINPSIGFIRFEGYSDYAGANAEITLKEWEQGKPDIAIQNEVSNNMMARIIPLAMLLAQNLCLPPAAPMPVINFQKPGAAGQTGEKDKFDAYHA</sequence>
<reference evidence="2" key="3">
    <citation type="journal article" date="2011" name="PLoS ONE">
        <title>Genome sequence of a mesophilic hydrogenotrophic methanogen Methanocella paludicola, the first cultivated representative of the order Methanocellales.</title>
        <authorList>
            <person name="Sakai S."/>
            <person name="Takaki Y."/>
            <person name="Shimamura S."/>
            <person name="Sekine M."/>
            <person name="Tajima T."/>
            <person name="Kosugi H."/>
            <person name="Ichikawa N."/>
            <person name="Tasumi E."/>
            <person name="Hiraki A.T."/>
            <person name="Shimizu A."/>
            <person name="Kato Y."/>
            <person name="Nishiko R."/>
            <person name="Mori K."/>
            <person name="Fujita N."/>
            <person name="Imachi H."/>
            <person name="Takai K."/>
        </authorList>
    </citation>
    <scope>NUCLEOTIDE SEQUENCE [LARGE SCALE GENOMIC DNA]</scope>
    <source>
        <strain evidence="2">DSM 17711 / JCM 13418 / NBRC 101707 / SANAE</strain>
    </source>
</reference>
<dbReference type="RefSeq" id="WP_012899921.1">
    <property type="nucleotide sequence ID" value="NC_013665.1"/>
</dbReference>
<reference evidence="1 2" key="1">
    <citation type="journal article" date="2007" name="Appl. Environ. Microbiol.">
        <title>Isolation of key methanogens for global methane emission from rice paddy fields: a novel isolate affiliated with the clone cluster rice cluster I.</title>
        <authorList>
            <person name="Sakai S."/>
            <person name="Imachi H."/>
            <person name="Sekiguchi Y."/>
            <person name="Ohashi A."/>
            <person name="Harada H."/>
            <person name="Kamagata Y."/>
        </authorList>
    </citation>
    <scope>NUCLEOTIDE SEQUENCE [LARGE SCALE GENOMIC DNA]</scope>
    <source>
        <strain evidence="2">DSM 17711 / JCM 13418 / NBRC 101707 / SANAE</strain>
    </source>
</reference>
<dbReference type="eggNOG" id="arCOG05517">
    <property type="taxonomic scope" value="Archaea"/>
</dbReference>
<dbReference type="GeneID" id="8683050"/>
<dbReference type="OrthoDB" id="145819at2157"/>
<proteinExistence type="predicted"/>
<dbReference type="KEGG" id="mpd:MCP_1170"/>
<reference evidence="1 2" key="2">
    <citation type="journal article" date="2008" name="Int. J. Syst. Evol. Microbiol.">
        <title>Methanocella paludicola gen. nov., sp. nov., a methane-producing archaeon, the first isolate of the lineage 'Rice Cluster I', and proposal of the new archaeal order Methanocellales ord. nov.</title>
        <authorList>
            <person name="Sakai S."/>
            <person name="Imachi H."/>
            <person name="Hanada S."/>
            <person name="Ohashi A."/>
            <person name="Harada H."/>
            <person name="Kamagata Y."/>
        </authorList>
    </citation>
    <scope>NUCLEOTIDE SEQUENCE [LARGE SCALE GENOMIC DNA]</scope>
    <source>
        <strain evidence="2">DSM 17711 / JCM 13418 / NBRC 101707 / SANAE</strain>
    </source>
</reference>
<protein>
    <submittedName>
        <fullName evidence="1">Uncharacterized protein</fullName>
    </submittedName>
</protein>